<dbReference type="RefSeq" id="WP_106728255.1">
    <property type="nucleotide sequence ID" value="NZ_PXYG01000001.1"/>
</dbReference>
<comment type="caution">
    <text evidence="1">The sequence shown here is derived from an EMBL/GenBank/DDBJ whole genome shotgun (WGS) entry which is preliminary data.</text>
</comment>
<evidence type="ECO:0000313" key="2">
    <source>
        <dbReference type="Proteomes" id="UP000240243"/>
    </source>
</evidence>
<protein>
    <submittedName>
        <fullName evidence="1">Uncharacterized protein</fullName>
    </submittedName>
</protein>
<keyword evidence="2" id="KW-1185">Reference proteome</keyword>
<dbReference type="InterPro" id="IPR010008">
    <property type="entry name" value="Vibrio_Phage_CTX_RstB"/>
</dbReference>
<proteinExistence type="predicted"/>
<reference evidence="1 2" key="1">
    <citation type="submission" date="2018-03" db="EMBL/GenBank/DDBJ databases">
        <title>The draft genome of Zobellella sp. 59N8.</title>
        <authorList>
            <person name="Liu L."/>
            <person name="Li L."/>
            <person name="Zhang X."/>
            <person name="Liang L."/>
            <person name="Wang T."/>
        </authorList>
    </citation>
    <scope>NUCLEOTIDE SEQUENCE [LARGE SCALE GENOMIC DNA]</scope>
    <source>
        <strain evidence="1 2">59N8</strain>
    </source>
</reference>
<dbReference type="AlphaFoldDB" id="A0A2P7RC81"/>
<sequence>MSTMQVMAVISVTKGSGISRKTGIPKPYDFAQLTYLVPAKSIAKEETNITNYGFDTRDLGVLNTPETIETLKSIPFMQPVKLLLEADPENPSRNVVTGWDAV</sequence>
<name>A0A2P7RC81_9GAMM</name>
<dbReference type="Pfam" id="PF07459">
    <property type="entry name" value="CTX_RstB"/>
    <property type="match status" value="1"/>
</dbReference>
<gene>
    <name evidence="1" type="ORF">C7H85_03250</name>
</gene>
<accession>A0A2P7RC81</accession>
<evidence type="ECO:0000313" key="1">
    <source>
        <dbReference type="EMBL" id="PSJ47844.1"/>
    </source>
</evidence>
<dbReference type="Proteomes" id="UP000240243">
    <property type="component" value="Unassembled WGS sequence"/>
</dbReference>
<dbReference type="EMBL" id="PXYG01000001">
    <property type="protein sequence ID" value="PSJ47844.1"/>
    <property type="molecule type" value="Genomic_DNA"/>
</dbReference>
<organism evidence="1 2">
    <name type="scientific">Zobellella endophytica</name>
    <dbReference type="NCBI Taxonomy" id="2116700"/>
    <lineage>
        <taxon>Bacteria</taxon>
        <taxon>Pseudomonadati</taxon>
        <taxon>Pseudomonadota</taxon>
        <taxon>Gammaproteobacteria</taxon>
        <taxon>Aeromonadales</taxon>
        <taxon>Aeromonadaceae</taxon>
        <taxon>Zobellella</taxon>
    </lineage>
</organism>